<feature type="compositionally biased region" description="Polar residues" evidence="1">
    <location>
        <begin position="378"/>
        <end position="387"/>
    </location>
</feature>
<evidence type="ECO:0000256" key="1">
    <source>
        <dbReference type="SAM" id="MobiDB-lite"/>
    </source>
</evidence>
<dbReference type="eggNOG" id="ENOG502SQ74">
    <property type="taxonomic scope" value="Eukaryota"/>
</dbReference>
<evidence type="ECO:0000313" key="3">
    <source>
        <dbReference type="Proteomes" id="UP000001067"/>
    </source>
</evidence>
<dbReference type="AlphaFoldDB" id="E3RGD1"/>
<keyword evidence="3" id="KW-1185">Reference proteome</keyword>
<dbReference type="OrthoDB" id="5383784at2759"/>
<dbReference type="Proteomes" id="UP000001067">
    <property type="component" value="Unassembled WGS sequence"/>
</dbReference>
<accession>E3RGD1</accession>
<gene>
    <name evidence="2" type="ORF">PTT_06851</name>
</gene>
<organism evidence="3">
    <name type="scientific">Pyrenophora teres f. teres (strain 0-1)</name>
    <name type="common">Barley net blotch fungus</name>
    <name type="synonym">Drechslera teres f. teres</name>
    <dbReference type="NCBI Taxonomy" id="861557"/>
    <lineage>
        <taxon>Eukaryota</taxon>
        <taxon>Fungi</taxon>
        <taxon>Dikarya</taxon>
        <taxon>Ascomycota</taxon>
        <taxon>Pezizomycotina</taxon>
        <taxon>Dothideomycetes</taxon>
        <taxon>Pleosporomycetidae</taxon>
        <taxon>Pleosporales</taxon>
        <taxon>Pleosporineae</taxon>
        <taxon>Pleosporaceae</taxon>
        <taxon>Pyrenophora</taxon>
    </lineage>
</organism>
<dbReference type="KEGG" id="pte:PTT_06851"/>
<feature type="compositionally biased region" description="Low complexity" evidence="1">
    <location>
        <begin position="366"/>
        <end position="377"/>
    </location>
</feature>
<sequence length="615" mass="67818">MGRQAYLDKIAFGRSAFEPTQSASVSSEYIQLESSQSEIPARYHEASAHNYMQLYDERGNPINPRSQQYGRKLRSAQNDVLASVGVVERRRSSSHGLPGSSEERFELLEAEDTVGNAVALVTTLTENLCTWWIGTVGDRILTFRYHHALSFGQIAASEYTHSGTSIIYAGFASRILATMNIQAIVYSTFLYQPIERLLYATRAGSRTKSFFRQTRKVLKSALRLGLEGLCYPFFYHAALQRIGLVPARPLLPQWSSFNPFSSSSPLWPFSLYYNASDSVMDCIKAALTSPVVILCVGHSIERWVYACVYEAVESAIIRPDNPDECSRDVSGKDRALTVLGLRRESPPLVRNSIHKVLELVGWASPRTSQRTQSTQRSGPNDAQTINVGGTRVTNAAPLNLPVVQMETPPATEPCEADVITIPIDAIEDLMRSTTPPGSTTGLDQDENDPRIRITSREGIVEMEVRLPSRILSTHTDVAEAIGSQRGHGAVEPLDQDHFPGNPYHRVTQLSCEPAQMISAMVRAQIVGLAMLPIRMVTLRMIALHYIAGRGRYTGPHGAVGTVGFPGRFSWQEVGVQLSRVALCGALEVTIDLGLWGLQYLAITKFGQSLFGWGTL</sequence>
<evidence type="ECO:0000313" key="2">
    <source>
        <dbReference type="EMBL" id="EFQ95193.1"/>
    </source>
</evidence>
<dbReference type="HOGENOM" id="CLU_463077_0_0_1"/>
<feature type="region of interest" description="Disordered" evidence="1">
    <location>
        <begin position="365"/>
        <end position="387"/>
    </location>
</feature>
<dbReference type="EMBL" id="GL532890">
    <property type="protein sequence ID" value="EFQ95193.1"/>
    <property type="molecule type" value="Genomic_DNA"/>
</dbReference>
<protein>
    <submittedName>
        <fullName evidence="2">Uncharacterized protein</fullName>
    </submittedName>
</protein>
<name>E3RGD1_PYRTT</name>
<proteinExistence type="predicted"/>
<reference evidence="2 3" key="1">
    <citation type="journal article" date="2010" name="Genome Biol.">
        <title>A first genome assembly of the barley fungal pathogen Pyrenophora teres f. teres.</title>
        <authorList>
            <person name="Ellwood S.R."/>
            <person name="Liu Z."/>
            <person name="Syme R.A."/>
            <person name="Lai Z."/>
            <person name="Hane J.K."/>
            <person name="Keiper F."/>
            <person name="Moffat C.S."/>
            <person name="Oliver R.P."/>
            <person name="Friesen T.L."/>
        </authorList>
    </citation>
    <scope>NUCLEOTIDE SEQUENCE [LARGE SCALE GENOMIC DNA]</scope>
    <source>
        <strain evidence="2 3">0-1</strain>
    </source>
</reference>